<dbReference type="InterPro" id="IPR000257">
    <property type="entry name" value="Uroporphyrinogen_deCOase"/>
</dbReference>
<dbReference type="AlphaFoldDB" id="A0AAU9EG15"/>
<accession>A0AAU9EG15</accession>
<evidence type="ECO:0000259" key="1">
    <source>
        <dbReference type="Pfam" id="PF01208"/>
    </source>
</evidence>
<dbReference type="PANTHER" id="PTHR47099:SF1">
    <property type="entry name" value="METHYLCOBAMIDE:COM METHYLTRANSFERASE MTBA"/>
    <property type="match status" value="1"/>
</dbReference>
<dbReference type="SUPFAM" id="SSF51726">
    <property type="entry name" value="UROD/MetE-like"/>
    <property type="match status" value="1"/>
</dbReference>
<dbReference type="EMBL" id="AP028679">
    <property type="protein sequence ID" value="BEQ16096.1"/>
    <property type="molecule type" value="Genomic_DNA"/>
</dbReference>
<feature type="domain" description="Uroporphyrinogen decarboxylase (URO-D)" evidence="1">
    <location>
        <begin position="68"/>
        <end position="334"/>
    </location>
</feature>
<keyword evidence="3" id="KW-1185">Reference proteome</keyword>
<proteinExistence type="predicted"/>
<dbReference type="RefSeq" id="WP_338601445.1">
    <property type="nucleotide sequence ID" value="NZ_AP028679.1"/>
</dbReference>
<evidence type="ECO:0000313" key="2">
    <source>
        <dbReference type="EMBL" id="BEQ16096.1"/>
    </source>
</evidence>
<dbReference type="PANTHER" id="PTHR47099">
    <property type="entry name" value="METHYLCOBAMIDE:COM METHYLTRANSFERASE MTBA"/>
    <property type="match status" value="1"/>
</dbReference>
<organism evidence="2 3">
    <name type="scientific">Desulfoferula mesophila</name>
    <dbReference type="NCBI Taxonomy" id="3058419"/>
    <lineage>
        <taxon>Bacteria</taxon>
        <taxon>Pseudomonadati</taxon>
        <taxon>Thermodesulfobacteriota</taxon>
        <taxon>Desulfarculia</taxon>
        <taxon>Desulfarculales</taxon>
        <taxon>Desulfarculaceae</taxon>
        <taxon>Desulfoferula</taxon>
    </lineage>
</organism>
<sequence length="346" mass="38339">MTEKAHIPLGVGFYPDWWKANYGITFGRDYYYDPDYRVEVGLKQQKALYERFGDVGLGQADPQPKPLITFGMVMLPAIFGCEIVYEEAALPWAMPMNLSAEECDKLTKPDLTKVEPMVSVLKQIEHLKGKYGKVVGDINVTGVQNLALKIRGEELYMDYYEDPEFAHRLLTFCTECIIDLWKFVYPITGTGAVDVTPMCDPTIFCVPNCTVEQISGDTYEEFGLPYDNMLGEACHPFGIHHCGSLDPVVEHYAKVKNLVFVEAGFGTDFAAARKILGPEVAFNARISPVLMKNGSAEEVAATVKDAIDQGAPLSNYSIDTVGLTDGVPDENVRAARRTAMEFGKIS</sequence>
<gene>
    <name evidence="2" type="ORF">FAK_31620</name>
</gene>
<name>A0AAU9EG15_9BACT</name>
<dbReference type="GO" id="GO:0004853">
    <property type="term" value="F:uroporphyrinogen decarboxylase activity"/>
    <property type="evidence" value="ECO:0007669"/>
    <property type="project" value="InterPro"/>
</dbReference>
<dbReference type="GO" id="GO:0006779">
    <property type="term" value="P:porphyrin-containing compound biosynthetic process"/>
    <property type="evidence" value="ECO:0007669"/>
    <property type="project" value="InterPro"/>
</dbReference>
<dbReference type="InterPro" id="IPR038071">
    <property type="entry name" value="UROD/MetE-like_sf"/>
</dbReference>
<evidence type="ECO:0000313" key="3">
    <source>
        <dbReference type="Proteomes" id="UP001366166"/>
    </source>
</evidence>
<dbReference type="KEGG" id="dmp:FAK_31620"/>
<dbReference type="Gene3D" id="3.20.20.210">
    <property type="match status" value="1"/>
</dbReference>
<dbReference type="InterPro" id="IPR052024">
    <property type="entry name" value="Methanogen_methyltrans"/>
</dbReference>
<dbReference type="Pfam" id="PF01208">
    <property type="entry name" value="URO-D"/>
    <property type="match status" value="1"/>
</dbReference>
<dbReference type="Proteomes" id="UP001366166">
    <property type="component" value="Chromosome"/>
</dbReference>
<reference evidence="3" key="1">
    <citation type="journal article" date="2023" name="Arch. Microbiol.">
        <title>Desulfoferula mesophilus gen. nov. sp. nov., a mesophilic sulfate-reducing bacterium isolated from a brackish lake sediment.</title>
        <authorList>
            <person name="Watanabe T."/>
            <person name="Yabe T."/>
            <person name="Tsuji J.M."/>
            <person name="Fukui M."/>
        </authorList>
    </citation>
    <scope>NUCLEOTIDE SEQUENCE [LARGE SCALE GENOMIC DNA]</scope>
    <source>
        <strain evidence="3">12FAK</strain>
    </source>
</reference>
<protein>
    <recommendedName>
        <fullName evidence="1">Uroporphyrinogen decarboxylase (URO-D) domain-containing protein</fullName>
    </recommendedName>
</protein>